<name>A0ABT8L7H9_9BACT</name>
<evidence type="ECO:0000313" key="1">
    <source>
        <dbReference type="EMBL" id="MDN5213181.1"/>
    </source>
</evidence>
<reference evidence="1" key="1">
    <citation type="submission" date="2023-06" db="EMBL/GenBank/DDBJ databases">
        <title>Genomic of Agaribacillus aureum.</title>
        <authorList>
            <person name="Wang G."/>
        </authorList>
    </citation>
    <scope>NUCLEOTIDE SEQUENCE</scope>
    <source>
        <strain evidence="1">BMA12</strain>
    </source>
</reference>
<dbReference type="Proteomes" id="UP001172083">
    <property type="component" value="Unassembled WGS sequence"/>
</dbReference>
<dbReference type="RefSeq" id="WP_346758521.1">
    <property type="nucleotide sequence ID" value="NZ_JAUJEB010000002.1"/>
</dbReference>
<keyword evidence="2" id="KW-1185">Reference proteome</keyword>
<gene>
    <name evidence="1" type="ORF">QQ020_14025</name>
</gene>
<evidence type="ECO:0000313" key="2">
    <source>
        <dbReference type="Proteomes" id="UP001172083"/>
    </source>
</evidence>
<accession>A0ABT8L7H9</accession>
<proteinExistence type="predicted"/>
<protein>
    <submittedName>
        <fullName evidence="1">Uncharacterized protein</fullName>
    </submittedName>
</protein>
<organism evidence="1 2">
    <name type="scientific">Agaribacillus aureus</name>
    <dbReference type="NCBI Taxonomy" id="3051825"/>
    <lineage>
        <taxon>Bacteria</taxon>
        <taxon>Pseudomonadati</taxon>
        <taxon>Bacteroidota</taxon>
        <taxon>Cytophagia</taxon>
        <taxon>Cytophagales</taxon>
        <taxon>Splendidivirgaceae</taxon>
        <taxon>Agaribacillus</taxon>
    </lineage>
</organism>
<dbReference type="EMBL" id="JAUJEB010000002">
    <property type="protein sequence ID" value="MDN5213181.1"/>
    <property type="molecule type" value="Genomic_DNA"/>
</dbReference>
<comment type="caution">
    <text evidence="1">The sequence shown here is derived from an EMBL/GenBank/DDBJ whole genome shotgun (WGS) entry which is preliminary data.</text>
</comment>
<sequence length="52" mass="6033">MKKSKTLYILVLILLLGVALMDHIQPGRDNHQITLGERKEYFTTFLFALLTK</sequence>